<dbReference type="Pfam" id="PF10277">
    <property type="entry name" value="Frag1"/>
    <property type="match status" value="1"/>
</dbReference>
<comment type="subcellular location">
    <subcellularLocation>
        <location evidence="1">Endomembrane system</location>
        <topology evidence="1">Multi-pass membrane protein</topology>
    </subcellularLocation>
</comment>
<feature type="transmembrane region" description="Helical" evidence="6">
    <location>
        <begin position="174"/>
        <end position="198"/>
    </location>
</feature>
<dbReference type="EMBL" id="VXIV02001920">
    <property type="protein sequence ID" value="KAF6028735.1"/>
    <property type="molecule type" value="Genomic_DNA"/>
</dbReference>
<evidence type="ECO:0000256" key="2">
    <source>
        <dbReference type="ARBA" id="ARBA00006565"/>
    </source>
</evidence>
<reference evidence="8" key="1">
    <citation type="submission" date="2020-06" db="EMBL/GenBank/DDBJ databases">
        <title>Draft genome of Bugula neritina, a colonial animal packing powerful symbionts and potential medicines.</title>
        <authorList>
            <person name="Rayko M."/>
        </authorList>
    </citation>
    <scope>NUCLEOTIDE SEQUENCE [LARGE SCALE GENOMIC DNA]</scope>
    <source>
        <strain evidence="8">Kwan_BN1</strain>
    </source>
</reference>
<keyword evidence="9" id="KW-1185">Reference proteome</keyword>
<proteinExistence type="inferred from homology"/>
<evidence type="ECO:0000256" key="1">
    <source>
        <dbReference type="ARBA" id="ARBA00004127"/>
    </source>
</evidence>
<name>A0A7J7JS05_BUGNE</name>
<evidence type="ECO:0000256" key="6">
    <source>
        <dbReference type="SAM" id="Phobius"/>
    </source>
</evidence>
<comment type="similarity">
    <text evidence="2">Belongs to the DRAM/TMEM150 family.</text>
</comment>
<dbReference type="GO" id="GO:0012505">
    <property type="term" value="C:endomembrane system"/>
    <property type="evidence" value="ECO:0007669"/>
    <property type="project" value="UniProtKB-SubCell"/>
</dbReference>
<dbReference type="AlphaFoldDB" id="A0A7J7JS05"/>
<sequence>MVVQYVVLYVIYSDTGTTIPESCIFGELLTLTAVFASIAMVIRYKWVESFNHGMKLLQNLNLAALVTGLISCVGMTMVANFEETSIRAVHFPSSAATFGMGIVYNFMHTEITRRMSPKYSSTCVWIYRLIISMMGLLSFGLLYGFGVGAETKGKKWYGNDTAKKLEWNPEDPGWGLHLASAVSEWIIGLSVILFFLTFTFEFGKIKLRLTKELKQFLIQQAASERW</sequence>
<evidence type="ECO:0000259" key="7">
    <source>
        <dbReference type="Pfam" id="PF10277"/>
    </source>
</evidence>
<keyword evidence="3 6" id="KW-0812">Transmembrane</keyword>
<dbReference type="InterPro" id="IPR019402">
    <property type="entry name" value="CWH43_N"/>
</dbReference>
<dbReference type="PANTHER" id="PTHR21324:SF2">
    <property type="entry name" value="EG:22E5.9 PROTEIN"/>
    <property type="match status" value="1"/>
</dbReference>
<accession>A0A7J7JS05</accession>
<organism evidence="8 9">
    <name type="scientific">Bugula neritina</name>
    <name type="common">Brown bryozoan</name>
    <name type="synonym">Sertularia neritina</name>
    <dbReference type="NCBI Taxonomy" id="10212"/>
    <lineage>
        <taxon>Eukaryota</taxon>
        <taxon>Metazoa</taxon>
        <taxon>Spiralia</taxon>
        <taxon>Lophotrochozoa</taxon>
        <taxon>Bryozoa</taxon>
        <taxon>Gymnolaemata</taxon>
        <taxon>Cheilostomatida</taxon>
        <taxon>Flustrina</taxon>
        <taxon>Buguloidea</taxon>
        <taxon>Bugulidae</taxon>
        <taxon>Bugula</taxon>
    </lineage>
</organism>
<gene>
    <name evidence="8" type="ORF">EB796_012955</name>
</gene>
<feature type="domain" description="CWH43-like N-terminal" evidence="7">
    <location>
        <begin position="12"/>
        <end position="204"/>
    </location>
</feature>
<feature type="transmembrane region" description="Helical" evidence="6">
    <location>
        <begin position="125"/>
        <end position="146"/>
    </location>
</feature>
<feature type="transmembrane region" description="Helical" evidence="6">
    <location>
        <begin position="56"/>
        <end position="79"/>
    </location>
</feature>
<dbReference type="OrthoDB" id="191706at2759"/>
<evidence type="ECO:0000256" key="3">
    <source>
        <dbReference type="ARBA" id="ARBA00022692"/>
    </source>
</evidence>
<evidence type="ECO:0000313" key="8">
    <source>
        <dbReference type="EMBL" id="KAF6028735.1"/>
    </source>
</evidence>
<evidence type="ECO:0000256" key="4">
    <source>
        <dbReference type="ARBA" id="ARBA00022989"/>
    </source>
</evidence>
<dbReference type="InterPro" id="IPR050911">
    <property type="entry name" value="DRAM/TMEM150_Autophagy_Mod"/>
</dbReference>
<keyword evidence="5 6" id="KW-0472">Membrane</keyword>
<dbReference type="PANTHER" id="PTHR21324">
    <property type="entry name" value="FASTING-INDUCIBLE INTEGRAL MEMBRANE PROTEIN TM6P1-RELATED"/>
    <property type="match status" value="1"/>
</dbReference>
<protein>
    <submittedName>
        <fullName evidence="8">DRAM2</fullName>
    </submittedName>
</protein>
<evidence type="ECO:0000313" key="9">
    <source>
        <dbReference type="Proteomes" id="UP000593567"/>
    </source>
</evidence>
<feature type="transmembrane region" description="Helical" evidence="6">
    <location>
        <begin position="24"/>
        <end position="44"/>
    </location>
</feature>
<feature type="transmembrane region" description="Helical" evidence="6">
    <location>
        <begin position="85"/>
        <end position="104"/>
    </location>
</feature>
<keyword evidence="4 6" id="KW-1133">Transmembrane helix</keyword>
<comment type="caution">
    <text evidence="8">The sequence shown here is derived from an EMBL/GenBank/DDBJ whole genome shotgun (WGS) entry which is preliminary data.</text>
</comment>
<dbReference type="Proteomes" id="UP000593567">
    <property type="component" value="Unassembled WGS sequence"/>
</dbReference>
<evidence type="ECO:0000256" key="5">
    <source>
        <dbReference type="ARBA" id="ARBA00023136"/>
    </source>
</evidence>